<organism evidence="2 3">
    <name type="scientific">Flavihumibacter stibioxidans</name>
    <dbReference type="NCBI Taxonomy" id="1834163"/>
    <lineage>
        <taxon>Bacteria</taxon>
        <taxon>Pseudomonadati</taxon>
        <taxon>Bacteroidota</taxon>
        <taxon>Chitinophagia</taxon>
        <taxon>Chitinophagales</taxon>
        <taxon>Chitinophagaceae</taxon>
        <taxon>Flavihumibacter</taxon>
    </lineage>
</organism>
<dbReference type="InterPro" id="IPR025970">
    <property type="entry name" value="SusE"/>
</dbReference>
<feature type="domain" description="SusE outer membrane protein" evidence="1">
    <location>
        <begin position="22"/>
        <end position="135"/>
    </location>
</feature>
<evidence type="ECO:0000313" key="3">
    <source>
        <dbReference type="Proteomes" id="UP000765802"/>
    </source>
</evidence>
<reference evidence="2 3" key="1">
    <citation type="submission" date="2016-07" db="EMBL/GenBank/DDBJ databases">
        <title>Genome analysis of Flavihumibacter stibioxidans YS-17.</title>
        <authorList>
            <person name="Shi K."/>
            <person name="Han Y."/>
            <person name="Wang G."/>
        </authorList>
    </citation>
    <scope>NUCLEOTIDE SEQUENCE [LARGE SCALE GENOMIC DNA]</scope>
    <source>
        <strain evidence="2 3">YS-17</strain>
    </source>
</reference>
<keyword evidence="3" id="KW-1185">Reference proteome</keyword>
<dbReference type="RefSeq" id="WP_187257076.1">
    <property type="nucleotide sequence ID" value="NZ_JBHULF010000007.1"/>
</dbReference>
<gene>
    <name evidence="2" type="ORF">BC349_11910</name>
</gene>
<sequence length="274" mass="29637">MKLLTRIMFLLAATTAIWSCKKDENKIYYEGGTAPVLAASTAAPVLDFINADKEALKFSWTNPNYQFTTGISSQDVNYVLEIDTVGSNFTNPNKASVAISKDLSKTFKVSELNDLLLNTLVLLPKIEHNIEARIKSTLGSSAALLYSNTLQMKVTPYAIPPKVTPPATGTLFIVGSATPGGWTNPVPVPTQQFTQLSETLYELTLNLVGGGAYLLIPKNGEWAKYNVPDDTVPGLANGGDFNREQAKDIPGPAAAGTYKITVDFQRGKFTVVKQ</sequence>
<dbReference type="EMBL" id="MBUA01000023">
    <property type="protein sequence ID" value="MBC6491757.1"/>
    <property type="molecule type" value="Genomic_DNA"/>
</dbReference>
<comment type="caution">
    <text evidence="2">The sequence shown here is derived from an EMBL/GenBank/DDBJ whole genome shotgun (WGS) entry which is preliminary data.</text>
</comment>
<proteinExistence type="predicted"/>
<protein>
    <recommendedName>
        <fullName evidence="1">SusE outer membrane protein domain-containing protein</fullName>
    </recommendedName>
</protein>
<dbReference type="Gene3D" id="2.60.40.3620">
    <property type="match status" value="1"/>
</dbReference>
<evidence type="ECO:0000313" key="2">
    <source>
        <dbReference type="EMBL" id="MBC6491757.1"/>
    </source>
</evidence>
<accession>A0ABR7M9P0</accession>
<dbReference type="Pfam" id="PF14292">
    <property type="entry name" value="SusE"/>
    <property type="match status" value="1"/>
</dbReference>
<evidence type="ECO:0000259" key="1">
    <source>
        <dbReference type="Pfam" id="PF14292"/>
    </source>
</evidence>
<dbReference type="Proteomes" id="UP000765802">
    <property type="component" value="Unassembled WGS sequence"/>
</dbReference>
<name>A0ABR7M9P0_9BACT</name>